<evidence type="ECO:0000313" key="1">
    <source>
        <dbReference type="EMBL" id="AVJ48994.1"/>
    </source>
</evidence>
<organism evidence="1 2">
    <name type="scientific">Klebsiella phage KP8</name>
    <dbReference type="NCBI Taxonomy" id="2099850"/>
    <lineage>
        <taxon>Viruses</taxon>
        <taxon>Duplodnaviria</taxon>
        <taxon>Heunggongvirae</taxon>
        <taxon>Uroviricota</taxon>
        <taxon>Caudoviricetes</taxon>
        <taxon>Schitoviridae</taxon>
        <taxon>Enquatrovirinae</taxon>
        <taxon>Kaypoctavirus</taxon>
        <taxon>Kaypoctavirus KP8</taxon>
    </lineage>
</organism>
<dbReference type="RefSeq" id="YP_009837526.1">
    <property type="nucleotide sequence ID" value="NC_048700.1"/>
</dbReference>
<keyword evidence="2" id="KW-1185">Reference proteome</keyword>
<dbReference type="Pfam" id="PF24175">
    <property type="entry name" value="SU10_adaptor"/>
    <property type="match status" value="1"/>
</dbReference>
<sequence>MIKLTELYKSLALSVLNNTSVVTDDKKDIEPSKKDYILEFINEGLTRLHGRFPLKTENVFVEMREGRTEYPLLKRYSFMGFDPELAQYPFIMDSVTNPFEENVIKILMVYDSLGERRGLNDNHNPHGLFTPRPDTLQCIRPRHCEVLTVTYQAKHPTLTVDGENQEVDLPDSLLPALKYWVAYSYYTGLNTAESTSKAAEYLQMYESICGEVKDYDLGSSSESNTNTLFERRGWI</sequence>
<proteinExistence type="predicted"/>
<dbReference type="EMBL" id="MG922974">
    <property type="protein sequence ID" value="AVJ48994.1"/>
    <property type="molecule type" value="Genomic_DNA"/>
</dbReference>
<evidence type="ECO:0000313" key="2">
    <source>
        <dbReference type="Proteomes" id="UP000241488"/>
    </source>
</evidence>
<accession>A0A2P1CCS1</accession>
<dbReference type="GeneID" id="55607716"/>
<reference evidence="2" key="1">
    <citation type="submission" date="2018-02" db="EMBL/GenBank/DDBJ databases">
        <title>Complete genome of Klebsiella pneumoniae Podoviridae bacteriophage KP8.</title>
        <authorList>
            <person name="Bokovaya O."/>
            <person name="Tikunov A."/>
            <person name="Morozova V."/>
        </authorList>
    </citation>
    <scope>NUCLEOTIDE SEQUENCE [LARGE SCALE GENOMIC DNA]</scope>
</reference>
<dbReference type="KEGG" id="vg:55607716"/>
<dbReference type="InterPro" id="IPR056209">
    <property type="entry name" value="SU10_adaptor"/>
</dbReference>
<name>A0A2P1CCS1_9CAUD</name>
<protein>
    <submittedName>
        <fullName evidence="1">Tail protein</fullName>
    </submittedName>
</protein>
<dbReference type="Proteomes" id="UP000241488">
    <property type="component" value="Segment"/>
</dbReference>